<feature type="non-terminal residue" evidence="1">
    <location>
        <position position="199"/>
    </location>
</feature>
<comment type="caution">
    <text evidence="1">The sequence shown here is derived from an EMBL/GenBank/DDBJ whole genome shotgun (WGS) entry which is preliminary data.</text>
</comment>
<accession>A0ABY6TR58</accession>
<gene>
    <name evidence="1" type="ORF">CLO192961_LOCUS40967</name>
</gene>
<evidence type="ECO:0000313" key="1">
    <source>
        <dbReference type="EMBL" id="VUC21115.1"/>
    </source>
</evidence>
<organism evidence="1 2">
    <name type="scientific">Bionectria ochroleuca</name>
    <name type="common">Gliocladium roseum</name>
    <dbReference type="NCBI Taxonomy" id="29856"/>
    <lineage>
        <taxon>Eukaryota</taxon>
        <taxon>Fungi</taxon>
        <taxon>Dikarya</taxon>
        <taxon>Ascomycota</taxon>
        <taxon>Pezizomycotina</taxon>
        <taxon>Sordariomycetes</taxon>
        <taxon>Hypocreomycetidae</taxon>
        <taxon>Hypocreales</taxon>
        <taxon>Bionectriaceae</taxon>
        <taxon>Clonostachys</taxon>
    </lineage>
</organism>
<proteinExistence type="predicted"/>
<evidence type="ECO:0000313" key="2">
    <source>
        <dbReference type="Proteomes" id="UP000766486"/>
    </source>
</evidence>
<dbReference type="EMBL" id="CABFNS010000345">
    <property type="protein sequence ID" value="VUC21115.1"/>
    <property type="molecule type" value="Genomic_DNA"/>
</dbReference>
<dbReference type="Proteomes" id="UP000766486">
    <property type="component" value="Unassembled WGS sequence"/>
</dbReference>
<reference evidence="1 2" key="1">
    <citation type="submission" date="2019-06" db="EMBL/GenBank/DDBJ databases">
        <authorList>
            <person name="Broberg M."/>
        </authorList>
    </citation>
    <scope>NUCLEOTIDE SEQUENCE [LARGE SCALE GENOMIC DNA]</scope>
</reference>
<keyword evidence="2" id="KW-1185">Reference proteome</keyword>
<name>A0ABY6TR58_BIOOC</name>
<sequence>MTYRPFTSKRHPLIKLQTRGAPEPSSKLISFAAIVPRNEEISQLALAVVIHRPVHLDIVSFPLEHILGRAPAEPTLGPPAEDGVHVALHPADAAGIRGVPRPPGHATLANLLAPSIIQHLEGGIAGDLCAHGGGAHAGVEAVGLLGDGDAGGGEDALQFCLVGGRLSDGVDVDLLDVDAHGVDGADEIDGGIHGLGVEV</sequence>
<protein>
    <submittedName>
        <fullName evidence="1">Uncharacterized protein</fullName>
    </submittedName>
</protein>